<name>A0ABY7M6X3_9CHLR</name>
<gene>
    <name evidence="7" type="ORF">O0235_01380</name>
</gene>
<protein>
    <submittedName>
        <fullName evidence="7">ABC transporter ATP-binding protein</fullName>
    </submittedName>
</protein>
<dbReference type="EMBL" id="CP115149">
    <property type="protein sequence ID" value="WBL36277.1"/>
    <property type="molecule type" value="Genomic_DNA"/>
</dbReference>
<evidence type="ECO:0000256" key="2">
    <source>
        <dbReference type="ARBA" id="ARBA00022448"/>
    </source>
</evidence>
<dbReference type="InterPro" id="IPR050763">
    <property type="entry name" value="ABC_transporter_ATP-binding"/>
</dbReference>
<feature type="region of interest" description="Disordered" evidence="5">
    <location>
        <begin position="1"/>
        <end position="111"/>
    </location>
</feature>
<evidence type="ECO:0000313" key="7">
    <source>
        <dbReference type="EMBL" id="WBL36277.1"/>
    </source>
</evidence>
<comment type="similarity">
    <text evidence="1">Belongs to the ABC transporter superfamily.</text>
</comment>
<dbReference type="InterPro" id="IPR027417">
    <property type="entry name" value="P-loop_NTPase"/>
</dbReference>
<organism evidence="7 8">
    <name type="scientific">Tepidiforma flava</name>
    <dbReference type="NCBI Taxonomy" id="3004094"/>
    <lineage>
        <taxon>Bacteria</taxon>
        <taxon>Bacillati</taxon>
        <taxon>Chloroflexota</taxon>
        <taxon>Tepidiformia</taxon>
        <taxon>Tepidiformales</taxon>
        <taxon>Tepidiformaceae</taxon>
        <taxon>Tepidiforma</taxon>
    </lineage>
</organism>
<accession>A0ABY7M6X3</accession>
<dbReference type="Pfam" id="PF13304">
    <property type="entry name" value="AAA_21"/>
    <property type="match status" value="1"/>
</dbReference>
<evidence type="ECO:0000256" key="5">
    <source>
        <dbReference type="SAM" id="MobiDB-lite"/>
    </source>
</evidence>
<feature type="compositionally biased region" description="Polar residues" evidence="5">
    <location>
        <begin position="1"/>
        <end position="10"/>
    </location>
</feature>
<dbReference type="InterPro" id="IPR003959">
    <property type="entry name" value="ATPase_AAA_core"/>
</dbReference>
<evidence type="ECO:0000259" key="6">
    <source>
        <dbReference type="Pfam" id="PF13304"/>
    </source>
</evidence>
<keyword evidence="3" id="KW-0547">Nucleotide-binding</keyword>
<evidence type="ECO:0000256" key="4">
    <source>
        <dbReference type="ARBA" id="ARBA00022840"/>
    </source>
</evidence>
<keyword evidence="8" id="KW-1185">Reference proteome</keyword>
<dbReference type="GO" id="GO:0005524">
    <property type="term" value="F:ATP binding"/>
    <property type="evidence" value="ECO:0007669"/>
    <property type="project" value="UniProtKB-KW"/>
</dbReference>
<feature type="compositionally biased region" description="Basic residues" evidence="5">
    <location>
        <begin position="62"/>
        <end position="88"/>
    </location>
</feature>
<keyword evidence="2" id="KW-0813">Transport</keyword>
<dbReference type="SUPFAM" id="SSF52540">
    <property type="entry name" value="P-loop containing nucleoside triphosphate hydrolases"/>
    <property type="match status" value="1"/>
</dbReference>
<evidence type="ECO:0000256" key="1">
    <source>
        <dbReference type="ARBA" id="ARBA00005417"/>
    </source>
</evidence>
<dbReference type="Gene3D" id="3.40.50.300">
    <property type="entry name" value="P-loop containing nucleotide triphosphate hydrolases"/>
    <property type="match status" value="1"/>
</dbReference>
<dbReference type="Proteomes" id="UP001212803">
    <property type="component" value="Chromosome"/>
</dbReference>
<proteinExistence type="inferred from homology"/>
<keyword evidence="4 7" id="KW-0067">ATP-binding</keyword>
<feature type="domain" description="ATPase AAA-type core" evidence="6">
    <location>
        <begin position="103"/>
        <end position="165"/>
    </location>
</feature>
<evidence type="ECO:0000313" key="8">
    <source>
        <dbReference type="Proteomes" id="UP001212803"/>
    </source>
</evidence>
<feature type="compositionally biased region" description="Pro residues" evidence="5">
    <location>
        <begin position="52"/>
        <end position="61"/>
    </location>
</feature>
<feature type="compositionally biased region" description="Basic residues" evidence="5">
    <location>
        <begin position="38"/>
        <end position="51"/>
    </location>
</feature>
<evidence type="ECO:0000256" key="3">
    <source>
        <dbReference type="ARBA" id="ARBA00022741"/>
    </source>
</evidence>
<reference evidence="7 8" key="1">
    <citation type="journal article" date="2023" name="ISME J.">
        <title>Thermophilic Dehalococcoidia with unusual traits shed light on an unexpected past.</title>
        <authorList>
            <person name="Palmer M."/>
            <person name="Covington J.K."/>
            <person name="Zhou E.M."/>
            <person name="Thomas S.C."/>
            <person name="Habib N."/>
            <person name="Seymour C.O."/>
            <person name="Lai D."/>
            <person name="Johnston J."/>
            <person name="Hashimi A."/>
            <person name="Jiao J.Y."/>
            <person name="Muok A.R."/>
            <person name="Liu L."/>
            <person name="Xian W.D."/>
            <person name="Zhi X.Y."/>
            <person name="Li M.M."/>
            <person name="Silva L.P."/>
            <person name="Bowen B.P."/>
            <person name="Louie K."/>
            <person name="Briegel A."/>
            <person name="Pett-Ridge J."/>
            <person name="Weber P.K."/>
            <person name="Tocheva E.I."/>
            <person name="Woyke T."/>
            <person name="Northen T.R."/>
            <person name="Mayali X."/>
            <person name="Li W.J."/>
            <person name="Hedlund B.P."/>
        </authorList>
    </citation>
    <scope>NUCLEOTIDE SEQUENCE [LARGE SCALE GENOMIC DNA]</scope>
    <source>
        <strain evidence="7 8">YIM 72310</strain>
    </source>
</reference>
<sequence>MTSTSPSNAARSSVSRPQRRRQNDDHPPPPRLPQPHCRDRRRLRASRRRPRCPTPHRLPPGRPRHRPPLHGPRRHRVLRRAPRRLRPPVHREPPRTVRPRPGAPLGDLSTGNRRKVGIVQAFMHRPDLLILDEPTSGLDPLLQQEFHRLIREEVARGATVFLSSHVLPEVEALASRVGILRKGRLVTVASIDDLRRKARQRIDIFTAGPVPRGLFEAVPGVRSVAYHDGGVQLVVEGTVDAVIKAAAALTVERIHTPGQDLEDLFLEYYEASDET</sequence>
<dbReference type="PANTHER" id="PTHR42711">
    <property type="entry name" value="ABC TRANSPORTER ATP-BINDING PROTEIN"/>
    <property type="match status" value="1"/>
</dbReference>
<dbReference type="PANTHER" id="PTHR42711:SF5">
    <property type="entry name" value="ABC TRANSPORTER ATP-BINDING PROTEIN NATA"/>
    <property type="match status" value="1"/>
</dbReference>